<proteinExistence type="predicted"/>
<protein>
    <submittedName>
        <fullName evidence="1">Uncharacterized protein</fullName>
    </submittedName>
</protein>
<gene>
    <name evidence="1" type="ORF">RHGRI_028505</name>
</gene>
<reference evidence="1" key="1">
    <citation type="submission" date="2020-08" db="EMBL/GenBank/DDBJ databases">
        <title>Plant Genome Project.</title>
        <authorList>
            <person name="Zhang R.-G."/>
        </authorList>
    </citation>
    <scope>NUCLEOTIDE SEQUENCE</scope>
    <source>
        <strain evidence="1">WSP0</strain>
        <tissue evidence="1">Leaf</tissue>
    </source>
</reference>
<sequence>MEQMMKEREGRRGQYWKGLHPLHCCHVGPSLDTSFNFPILSAMASMALSKEERDVVVECRGHDAARFCNVDHAHGWEKDVVGMVEQEHGKSKILVSFECETLKAEKEAEEHIMKFMPKLAGMDAVVNVGRMRIEGLEFEVGGGNERVHESM</sequence>
<evidence type="ECO:0000313" key="1">
    <source>
        <dbReference type="EMBL" id="KAG5527608.1"/>
    </source>
</evidence>
<comment type="caution">
    <text evidence="1">The sequence shown here is derived from an EMBL/GenBank/DDBJ whole genome shotgun (WGS) entry which is preliminary data.</text>
</comment>
<accession>A0AAV6IJC8</accession>
<keyword evidence="2" id="KW-1185">Reference proteome</keyword>
<organism evidence="1 2">
    <name type="scientific">Rhododendron griersonianum</name>
    <dbReference type="NCBI Taxonomy" id="479676"/>
    <lineage>
        <taxon>Eukaryota</taxon>
        <taxon>Viridiplantae</taxon>
        <taxon>Streptophyta</taxon>
        <taxon>Embryophyta</taxon>
        <taxon>Tracheophyta</taxon>
        <taxon>Spermatophyta</taxon>
        <taxon>Magnoliopsida</taxon>
        <taxon>eudicotyledons</taxon>
        <taxon>Gunneridae</taxon>
        <taxon>Pentapetalae</taxon>
        <taxon>asterids</taxon>
        <taxon>Ericales</taxon>
        <taxon>Ericaceae</taxon>
        <taxon>Ericoideae</taxon>
        <taxon>Rhodoreae</taxon>
        <taxon>Rhododendron</taxon>
    </lineage>
</organism>
<evidence type="ECO:0000313" key="2">
    <source>
        <dbReference type="Proteomes" id="UP000823749"/>
    </source>
</evidence>
<dbReference type="AlphaFoldDB" id="A0AAV6IJC8"/>
<name>A0AAV6IJC8_9ERIC</name>
<dbReference type="PANTHER" id="PTHR37738">
    <property type="entry name" value="OS03G0209700 PROTEIN"/>
    <property type="match status" value="1"/>
</dbReference>
<dbReference type="Proteomes" id="UP000823749">
    <property type="component" value="Chromosome 10"/>
</dbReference>
<dbReference type="EMBL" id="JACTNZ010000010">
    <property type="protein sequence ID" value="KAG5527608.1"/>
    <property type="molecule type" value="Genomic_DNA"/>
</dbReference>
<dbReference type="PANTHER" id="PTHR37738:SF1">
    <property type="entry name" value="OS03G0257000 PROTEIN"/>
    <property type="match status" value="1"/>
</dbReference>